<proteinExistence type="predicted"/>
<dbReference type="EMBL" id="FXYF01000003">
    <property type="protein sequence ID" value="SMX38412.1"/>
    <property type="molecule type" value="Genomic_DNA"/>
</dbReference>
<accession>A0A238K8J9</accession>
<dbReference type="RefSeq" id="WP_176445095.1">
    <property type="nucleotide sequence ID" value="NZ_FXYF01000003.1"/>
</dbReference>
<name>A0A238K8J9_9RHOB</name>
<evidence type="ECO:0000313" key="2">
    <source>
        <dbReference type="Proteomes" id="UP000207598"/>
    </source>
</evidence>
<dbReference type="Proteomes" id="UP000207598">
    <property type="component" value="Unassembled WGS sequence"/>
</dbReference>
<dbReference type="AlphaFoldDB" id="A0A238K8J9"/>
<gene>
    <name evidence="1" type="ORF">MAA8898_01590</name>
</gene>
<sequence length="49" mass="5637">MPLQGEPGDPMWTAYRLNNDTEFRPQMMQAAIDTARAQAARRPQIPQEH</sequence>
<protein>
    <submittedName>
        <fullName evidence="1">Uncharacterized protein</fullName>
    </submittedName>
</protein>
<organism evidence="1 2">
    <name type="scientific">Maliponia aquimaris</name>
    <dbReference type="NCBI Taxonomy" id="1673631"/>
    <lineage>
        <taxon>Bacteria</taxon>
        <taxon>Pseudomonadati</taxon>
        <taxon>Pseudomonadota</taxon>
        <taxon>Alphaproteobacteria</taxon>
        <taxon>Rhodobacterales</taxon>
        <taxon>Paracoccaceae</taxon>
        <taxon>Maliponia</taxon>
    </lineage>
</organism>
<evidence type="ECO:0000313" key="1">
    <source>
        <dbReference type="EMBL" id="SMX38412.1"/>
    </source>
</evidence>
<keyword evidence="2" id="KW-1185">Reference proteome</keyword>
<reference evidence="1 2" key="1">
    <citation type="submission" date="2017-05" db="EMBL/GenBank/DDBJ databases">
        <authorList>
            <person name="Song R."/>
            <person name="Chenine A.L."/>
            <person name="Ruprecht R.M."/>
        </authorList>
    </citation>
    <scope>NUCLEOTIDE SEQUENCE [LARGE SCALE GENOMIC DNA]</scope>
    <source>
        <strain evidence="1 2">CECT 8898</strain>
    </source>
</reference>